<dbReference type="RefSeq" id="WP_168489367.1">
    <property type="nucleotide sequence ID" value="NZ_JAAZSQ010000039.1"/>
</dbReference>
<gene>
    <name evidence="1" type="ORF">HGG74_20380</name>
</gene>
<evidence type="ECO:0000313" key="1">
    <source>
        <dbReference type="EMBL" id="NKX56832.1"/>
    </source>
</evidence>
<dbReference type="Proteomes" id="UP000544090">
    <property type="component" value="Unassembled WGS sequence"/>
</dbReference>
<name>A0A7X6K800_9MICC</name>
<dbReference type="AlphaFoldDB" id="A0A7X6K800"/>
<keyword evidence="2" id="KW-1185">Reference proteome</keyword>
<evidence type="ECO:0000313" key="2">
    <source>
        <dbReference type="Proteomes" id="UP000544090"/>
    </source>
</evidence>
<organism evidence="1 2">
    <name type="scientific">Arthrobacter mobilis</name>
    <dbReference type="NCBI Taxonomy" id="2724944"/>
    <lineage>
        <taxon>Bacteria</taxon>
        <taxon>Bacillati</taxon>
        <taxon>Actinomycetota</taxon>
        <taxon>Actinomycetes</taxon>
        <taxon>Micrococcales</taxon>
        <taxon>Micrococcaceae</taxon>
        <taxon>Arthrobacter</taxon>
    </lineage>
</organism>
<protein>
    <submittedName>
        <fullName evidence="1">Uncharacterized protein</fullName>
    </submittedName>
</protein>
<sequence length="101" mass="11133">MSISDTWPPKPAWAEEAEVYLLAEGEGEDLEVERRFTLKVSVGQATATMSETHLRLEGEENAGLIEKIGPYVSISPEDITPEIAADVARAIMELLQRYNSA</sequence>
<reference evidence="1 2" key="1">
    <citation type="submission" date="2020-04" db="EMBL/GenBank/DDBJ databases">
        <title>Arthrobacter sp. nov.</title>
        <authorList>
            <person name="Liu S."/>
        </authorList>
    </citation>
    <scope>NUCLEOTIDE SEQUENCE [LARGE SCALE GENOMIC DNA]</scope>
    <source>
        <strain evidence="1 2">E918</strain>
    </source>
</reference>
<dbReference type="EMBL" id="JAAZSQ010000039">
    <property type="protein sequence ID" value="NKX56832.1"/>
    <property type="molecule type" value="Genomic_DNA"/>
</dbReference>
<comment type="caution">
    <text evidence="1">The sequence shown here is derived from an EMBL/GenBank/DDBJ whole genome shotgun (WGS) entry which is preliminary data.</text>
</comment>
<accession>A0A7X6K800</accession>
<proteinExistence type="predicted"/>